<dbReference type="PATRIC" id="fig|1555112.3.peg.141"/>
<dbReference type="KEGG" id="lpil:LIP_0138"/>
<keyword evidence="3 6" id="KW-0547">Nucleotide-binding</keyword>
<proteinExistence type="inferred from homology"/>
<keyword evidence="2 6" id="KW-0545">Nucleotide biosynthesis</keyword>
<sequence length="239" mass="26193">MRLVFLGPPGVGKGTQAEILAQREGIPAISTGQILREAAQSEALGPSLRRIMEGGGLVPDEVMVRIIEERLGRPDCRPGFILDGFPRTLGQAAELDRLLERLHLELDAVLLLDVDEERLVQRLVQRRVCSRCGANYHLTSRPPAQPGRCDRCGGELVQREDDREEVVRERFRTYRQKTLPLVEYYASRGLLRTVDGDQPIEAVGAAIEAALARRALPGAHRPEAGDGGPSPRQAAAGRG</sequence>
<feature type="binding site" evidence="6">
    <location>
        <position position="126"/>
    </location>
    <ligand>
        <name>ATP</name>
        <dbReference type="ChEBI" id="CHEBI:30616"/>
    </ligand>
</feature>
<reference evidence="12" key="2">
    <citation type="journal article" date="2016" name="Int. J. Syst. Evol. Microbiol.">
        <title>Complete genome sequence and cell structure of Limnochorda pilosa, a Gram-negative spore-former within the phylum Firmicutes.</title>
        <authorList>
            <person name="Watanabe M."/>
            <person name="Kojima H."/>
            <person name="Fukui M."/>
        </authorList>
    </citation>
    <scope>NUCLEOTIDE SEQUENCE [LARGE SCALE GENOMIC DNA]</scope>
    <source>
        <strain evidence="12">HC45</strain>
    </source>
</reference>
<dbReference type="SUPFAM" id="SSF52540">
    <property type="entry name" value="P-loop containing nucleoside triphosphate hydrolases"/>
    <property type="match status" value="1"/>
</dbReference>
<dbReference type="Pfam" id="PF00406">
    <property type="entry name" value="ADK"/>
    <property type="match status" value="1"/>
</dbReference>
<keyword evidence="6" id="KW-0862">Zinc</keyword>
<comment type="caution">
    <text evidence="6">Lacks conserved residue(s) required for the propagation of feature annotation.</text>
</comment>
<dbReference type="OrthoDB" id="9805030at2"/>
<comment type="subcellular location">
    <subcellularLocation>
        <location evidence="6 8">Cytoplasm</location>
    </subcellularLocation>
</comment>
<feature type="binding site" evidence="6">
    <location>
        <position position="132"/>
    </location>
    <ligand>
        <name>Zn(2+)</name>
        <dbReference type="ChEBI" id="CHEBI:29105"/>
        <note>structural</note>
    </ligand>
</feature>
<feature type="binding site" evidence="6">
    <location>
        <position position="198"/>
    </location>
    <ligand>
        <name>ATP</name>
        <dbReference type="ChEBI" id="CHEBI:30616"/>
    </ligand>
</feature>
<evidence type="ECO:0000256" key="7">
    <source>
        <dbReference type="RuleBase" id="RU003330"/>
    </source>
</evidence>
<feature type="domain" description="Adenylate kinase active site lid" evidence="10">
    <location>
        <begin position="126"/>
        <end position="161"/>
    </location>
</feature>
<keyword evidence="6" id="KW-0963">Cytoplasm</keyword>
<dbReference type="NCBIfam" id="NF001381">
    <property type="entry name" value="PRK00279.1-3"/>
    <property type="match status" value="1"/>
</dbReference>
<dbReference type="InterPro" id="IPR036193">
    <property type="entry name" value="ADK_active_lid_dom_sf"/>
</dbReference>
<comment type="similarity">
    <text evidence="6 7">Belongs to the adenylate kinase family.</text>
</comment>
<dbReference type="NCBIfam" id="TIGR01351">
    <property type="entry name" value="adk"/>
    <property type="match status" value="1"/>
</dbReference>
<comment type="catalytic activity">
    <reaction evidence="6 8">
        <text>AMP + ATP = 2 ADP</text>
        <dbReference type="Rhea" id="RHEA:12973"/>
        <dbReference type="ChEBI" id="CHEBI:30616"/>
        <dbReference type="ChEBI" id="CHEBI:456215"/>
        <dbReference type="ChEBI" id="CHEBI:456216"/>
        <dbReference type="EC" id="2.7.4.3"/>
    </reaction>
</comment>
<evidence type="ECO:0000256" key="1">
    <source>
        <dbReference type="ARBA" id="ARBA00022679"/>
    </source>
</evidence>
<dbReference type="PANTHER" id="PTHR23359">
    <property type="entry name" value="NUCLEOTIDE KINASE"/>
    <property type="match status" value="1"/>
</dbReference>
<keyword evidence="6" id="KW-0479">Metal-binding</keyword>
<feature type="binding site" evidence="6">
    <location>
        <position position="159"/>
    </location>
    <ligand>
        <name>AMP</name>
        <dbReference type="ChEBI" id="CHEBI:456215"/>
    </ligand>
</feature>
<dbReference type="UniPathway" id="UPA00588">
    <property type="reaction ID" value="UER00649"/>
</dbReference>
<dbReference type="GO" id="GO:0005524">
    <property type="term" value="F:ATP binding"/>
    <property type="evidence" value="ECO:0007669"/>
    <property type="project" value="UniProtKB-UniRule"/>
</dbReference>
<reference evidence="12" key="1">
    <citation type="submission" date="2015-07" db="EMBL/GenBank/DDBJ databases">
        <title>Complete genome sequence and phylogenetic analysis of Limnochorda pilosa.</title>
        <authorList>
            <person name="Watanabe M."/>
            <person name="Kojima H."/>
            <person name="Fukui M."/>
        </authorList>
    </citation>
    <scope>NUCLEOTIDE SEQUENCE [LARGE SCALE GENOMIC DNA]</scope>
    <source>
        <strain evidence="12">HC45</strain>
    </source>
</reference>
<dbReference type="EC" id="2.7.4.3" evidence="6 8"/>
<feature type="binding site" evidence="6">
    <location>
        <position position="91"/>
    </location>
    <ligand>
        <name>AMP</name>
        <dbReference type="ChEBI" id="CHEBI:456215"/>
    </ligand>
</feature>
<organism evidence="11 12">
    <name type="scientific">Limnochorda pilosa</name>
    <dbReference type="NCBI Taxonomy" id="1555112"/>
    <lineage>
        <taxon>Bacteria</taxon>
        <taxon>Bacillati</taxon>
        <taxon>Bacillota</taxon>
        <taxon>Limnochordia</taxon>
        <taxon>Limnochordales</taxon>
        <taxon>Limnochordaceae</taxon>
        <taxon>Limnochorda</taxon>
    </lineage>
</organism>
<dbReference type="GO" id="GO:0005737">
    <property type="term" value="C:cytoplasm"/>
    <property type="evidence" value="ECO:0007669"/>
    <property type="project" value="UniProtKB-SubCell"/>
</dbReference>
<dbReference type="STRING" id="1555112.LIP_0138"/>
<protein>
    <recommendedName>
        <fullName evidence="6 8">Adenylate kinase</fullName>
        <shortName evidence="6">AK</shortName>
        <ecNumber evidence="6 8">2.7.4.3</ecNumber>
    </recommendedName>
    <alternativeName>
        <fullName evidence="6">ATP-AMP transphosphorylase</fullName>
    </alternativeName>
    <alternativeName>
        <fullName evidence="6">ATP:AMP phosphotransferase</fullName>
    </alternativeName>
    <alternativeName>
        <fullName evidence="6">Adenylate monophosphate kinase</fullName>
    </alternativeName>
</protein>
<evidence type="ECO:0000256" key="2">
    <source>
        <dbReference type="ARBA" id="ARBA00022727"/>
    </source>
</evidence>
<keyword evidence="1 6" id="KW-0808">Transferase</keyword>
<feature type="binding site" evidence="6">
    <location>
        <position position="36"/>
    </location>
    <ligand>
        <name>AMP</name>
        <dbReference type="ChEBI" id="CHEBI:456215"/>
    </ligand>
</feature>
<dbReference type="GO" id="GO:0004017">
    <property type="term" value="F:AMP kinase activity"/>
    <property type="evidence" value="ECO:0007669"/>
    <property type="project" value="UniProtKB-UniRule"/>
</dbReference>
<evidence type="ECO:0000256" key="6">
    <source>
        <dbReference type="HAMAP-Rule" id="MF_00235"/>
    </source>
</evidence>
<evidence type="ECO:0000256" key="8">
    <source>
        <dbReference type="RuleBase" id="RU003331"/>
    </source>
</evidence>
<evidence type="ECO:0000313" key="12">
    <source>
        <dbReference type="Proteomes" id="UP000065807"/>
    </source>
</evidence>
<dbReference type="PROSITE" id="PS00113">
    <property type="entry name" value="ADENYLATE_KINASE"/>
    <property type="match status" value="1"/>
</dbReference>
<dbReference type="GO" id="GO:0008270">
    <property type="term" value="F:zinc ion binding"/>
    <property type="evidence" value="ECO:0007669"/>
    <property type="project" value="UniProtKB-UniRule"/>
</dbReference>
<feature type="binding site" evidence="6">
    <location>
        <position position="129"/>
    </location>
    <ligand>
        <name>Zn(2+)</name>
        <dbReference type="ChEBI" id="CHEBI:29105"/>
        <note>structural</note>
    </ligand>
</feature>
<dbReference type="EMBL" id="AP014924">
    <property type="protein sequence ID" value="BAS25995.1"/>
    <property type="molecule type" value="Genomic_DNA"/>
</dbReference>
<dbReference type="InterPro" id="IPR000850">
    <property type="entry name" value="Adenylat/UMP-CMP_kin"/>
</dbReference>
<keyword evidence="5 6" id="KW-0067">ATP-binding</keyword>
<dbReference type="InterPro" id="IPR033690">
    <property type="entry name" value="Adenylat_kinase_CS"/>
</dbReference>
<feature type="region of interest" description="LID" evidence="6">
    <location>
        <begin position="125"/>
        <end position="162"/>
    </location>
</feature>
<evidence type="ECO:0000256" key="9">
    <source>
        <dbReference type="SAM" id="MobiDB-lite"/>
    </source>
</evidence>
<dbReference type="FunFam" id="3.40.50.300:FF:000106">
    <property type="entry name" value="Adenylate kinase mitochondrial"/>
    <property type="match status" value="1"/>
</dbReference>
<feature type="binding site" evidence="6">
    <location>
        <position position="31"/>
    </location>
    <ligand>
        <name>AMP</name>
        <dbReference type="ChEBI" id="CHEBI:456215"/>
    </ligand>
</feature>
<evidence type="ECO:0000256" key="4">
    <source>
        <dbReference type="ARBA" id="ARBA00022777"/>
    </source>
</evidence>
<evidence type="ECO:0000313" key="11">
    <source>
        <dbReference type="EMBL" id="BAS25995.1"/>
    </source>
</evidence>
<dbReference type="InterPro" id="IPR006259">
    <property type="entry name" value="Adenyl_kin_sub"/>
</dbReference>
<dbReference type="Pfam" id="PF05191">
    <property type="entry name" value="ADK_lid"/>
    <property type="match status" value="1"/>
</dbReference>
<dbReference type="AlphaFoldDB" id="A0A0K2SFX8"/>
<gene>
    <name evidence="6" type="primary">adk</name>
    <name evidence="11" type="ORF">LIP_0138</name>
</gene>
<feature type="binding site" evidence="6">
    <location>
        <position position="149"/>
    </location>
    <ligand>
        <name>Zn(2+)</name>
        <dbReference type="ChEBI" id="CHEBI:29105"/>
        <note>structural</note>
    </ligand>
</feature>
<comment type="pathway">
    <text evidence="6">Purine metabolism; AMP biosynthesis via salvage pathway; AMP from ADP: step 1/1.</text>
</comment>
<feature type="region of interest" description="Disordered" evidence="9">
    <location>
        <begin position="217"/>
        <end position="239"/>
    </location>
</feature>
<comment type="subunit">
    <text evidence="6 8">Monomer.</text>
</comment>
<feature type="binding site" evidence="6">
    <location>
        <begin position="84"/>
        <end position="87"/>
    </location>
    <ligand>
        <name>AMP</name>
        <dbReference type="ChEBI" id="CHEBI:456215"/>
    </ligand>
</feature>
<evidence type="ECO:0000259" key="10">
    <source>
        <dbReference type="Pfam" id="PF05191"/>
    </source>
</evidence>
<dbReference type="InterPro" id="IPR007862">
    <property type="entry name" value="Adenylate_kinase_lid-dom"/>
</dbReference>
<accession>A0A0K2SFX8</accession>
<feature type="binding site" evidence="6">
    <location>
        <position position="152"/>
    </location>
    <ligand>
        <name>Zn(2+)</name>
        <dbReference type="ChEBI" id="CHEBI:29105"/>
        <note>structural</note>
    </ligand>
</feature>
<dbReference type="RefSeq" id="WP_082725667.1">
    <property type="nucleotide sequence ID" value="NZ_AP014924.1"/>
</dbReference>
<dbReference type="PRINTS" id="PR00094">
    <property type="entry name" value="ADENYLTKNASE"/>
</dbReference>
<dbReference type="NCBIfam" id="NF011100">
    <property type="entry name" value="PRK14527.1"/>
    <property type="match status" value="1"/>
</dbReference>
<dbReference type="Gene3D" id="3.40.50.300">
    <property type="entry name" value="P-loop containing nucleotide triphosphate hydrolases"/>
    <property type="match status" value="1"/>
</dbReference>
<name>A0A0K2SFX8_LIMPI</name>
<dbReference type="CDD" id="cd01428">
    <property type="entry name" value="ADK"/>
    <property type="match status" value="1"/>
</dbReference>
<evidence type="ECO:0000256" key="3">
    <source>
        <dbReference type="ARBA" id="ARBA00022741"/>
    </source>
</evidence>
<dbReference type="SUPFAM" id="SSF57774">
    <property type="entry name" value="Microbial and mitochondrial ADK, insert 'zinc finger' domain"/>
    <property type="match status" value="1"/>
</dbReference>
<dbReference type="InterPro" id="IPR027417">
    <property type="entry name" value="P-loop_NTPase"/>
</dbReference>
<comment type="function">
    <text evidence="6">Catalyzes the reversible transfer of the terminal phosphate group between ATP and AMP. Plays an important role in cellular energy homeostasis and in adenine nucleotide metabolism.</text>
</comment>
<dbReference type="GO" id="GO:0044209">
    <property type="term" value="P:AMP salvage"/>
    <property type="evidence" value="ECO:0007669"/>
    <property type="project" value="UniProtKB-UniRule"/>
</dbReference>
<feature type="binding site" evidence="6">
    <location>
        <begin position="56"/>
        <end position="58"/>
    </location>
    <ligand>
        <name>AMP</name>
        <dbReference type="ChEBI" id="CHEBI:456215"/>
    </ligand>
</feature>
<feature type="binding site" evidence="6">
    <location>
        <position position="170"/>
    </location>
    <ligand>
        <name>AMP</name>
        <dbReference type="ChEBI" id="CHEBI:456215"/>
    </ligand>
</feature>
<evidence type="ECO:0000256" key="5">
    <source>
        <dbReference type="ARBA" id="ARBA00022840"/>
    </source>
</evidence>
<keyword evidence="4 6" id="KW-0418">Kinase</keyword>
<dbReference type="HAMAP" id="MF_00235">
    <property type="entry name" value="Adenylate_kinase_Adk"/>
    <property type="match status" value="1"/>
</dbReference>
<comment type="domain">
    <text evidence="6">Consists of three domains, a large central CORE domain and two small peripheral domains, NMPbind and LID, which undergo movements during catalysis. The LID domain closes over the site of phosphoryl transfer upon ATP binding. Assembling and dissambling the active center during each catalytic cycle provides an effective means to prevent ATP hydrolysis. Some bacteria have evolved a zinc-coordinating structure that stabilizes the LID domain.</text>
</comment>
<dbReference type="NCBIfam" id="NF001380">
    <property type="entry name" value="PRK00279.1-2"/>
    <property type="match status" value="1"/>
</dbReference>
<dbReference type="Proteomes" id="UP000065807">
    <property type="component" value="Chromosome"/>
</dbReference>
<keyword evidence="12" id="KW-1185">Reference proteome</keyword>
<feature type="binding site" evidence="6">
    <location>
        <begin position="10"/>
        <end position="15"/>
    </location>
    <ligand>
        <name>ATP</name>
        <dbReference type="ChEBI" id="CHEBI:30616"/>
    </ligand>
</feature>